<keyword evidence="8 14" id="KW-0297">G-protein coupled receptor</keyword>
<evidence type="ECO:0000256" key="15">
    <source>
        <dbReference type="SAM" id="MobiDB-lite"/>
    </source>
</evidence>
<dbReference type="InterPro" id="IPR017452">
    <property type="entry name" value="GPCR_Rhodpsn_7TM"/>
</dbReference>
<dbReference type="Ensembl" id="ENSCMIT00000039128.1">
    <property type="protein sequence ID" value="ENSCMIP00000038578.1"/>
    <property type="gene ID" value="ENSCMIG00000016188.1"/>
</dbReference>
<dbReference type="InterPro" id="IPR000276">
    <property type="entry name" value="GPCR_Rhodpsn"/>
</dbReference>
<keyword evidence="12" id="KW-0325">Glycoprotein</keyword>
<feature type="transmembrane region" description="Helical" evidence="16">
    <location>
        <begin position="111"/>
        <end position="133"/>
    </location>
</feature>
<evidence type="ECO:0000256" key="6">
    <source>
        <dbReference type="ARBA" id="ARBA00022989"/>
    </source>
</evidence>
<organism evidence="18 19">
    <name type="scientific">Callorhinchus milii</name>
    <name type="common">Ghost shark</name>
    <dbReference type="NCBI Taxonomy" id="7868"/>
    <lineage>
        <taxon>Eukaryota</taxon>
        <taxon>Metazoa</taxon>
        <taxon>Chordata</taxon>
        <taxon>Craniata</taxon>
        <taxon>Vertebrata</taxon>
        <taxon>Chondrichthyes</taxon>
        <taxon>Holocephali</taxon>
        <taxon>Chimaeriformes</taxon>
        <taxon>Callorhinchidae</taxon>
        <taxon>Callorhinchus</taxon>
    </lineage>
</organism>
<evidence type="ECO:0000256" key="13">
    <source>
        <dbReference type="ARBA" id="ARBA00023224"/>
    </source>
</evidence>
<dbReference type="PROSITE" id="PS00238">
    <property type="entry name" value="OPSIN"/>
    <property type="match status" value="1"/>
</dbReference>
<evidence type="ECO:0000256" key="16">
    <source>
        <dbReference type="SAM" id="Phobius"/>
    </source>
</evidence>
<evidence type="ECO:0000256" key="4">
    <source>
        <dbReference type="ARBA" id="ARBA00022692"/>
    </source>
</evidence>
<dbReference type="PROSITE" id="PS50262">
    <property type="entry name" value="G_PROTEIN_RECEP_F1_2"/>
    <property type="match status" value="1"/>
</dbReference>
<feature type="transmembrane region" description="Helical" evidence="16">
    <location>
        <begin position="284"/>
        <end position="304"/>
    </location>
</feature>
<dbReference type="GO" id="GO:0009881">
    <property type="term" value="F:photoreceptor activity"/>
    <property type="evidence" value="ECO:0007669"/>
    <property type="project" value="UniProtKB-KW"/>
</dbReference>
<dbReference type="Pfam" id="PF00001">
    <property type="entry name" value="7tm_1"/>
    <property type="match status" value="1"/>
</dbReference>
<dbReference type="PRINTS" id="PR01244">
    <property type="entry name" value="PEROPSIN"/>
</dbReference>
<dbReference type="OMA" id="FNCDKPQ"/>
<dbReference type="Gene3D" id="1.20.1070.10">
    <property type="entry name" value="Rhodopsin 7-helix transmembrane proteins"/>
    <property type="match status" value="1"/>
</dbReference>
<keyword evidence="3" id="KW-0716">Sensory transduction</keyword>
<evidence type="ECO:0000256" key="14">
    <source>
        <dbReference type="RuleBase" id="RU000688"/>
    </source>
</evidence>
<accession>A0A4W3JKI9</accession>
<evidence type="ECO:0000256" key="12">
    <source>
        <dbReference type="ARBA" id="ARBA00023180"/>
    </source>
</evidence>
<keyword evidence="7" id="KW-0157">Chromophore</keyword>
<dbReference type="CDD" id="cd15086">
    <property type="entry name" value="7tmA_tmt_opsin"/>
    <property type="match status" value="1"/>
</dbReference>
<keyword evidence="19" id="KW-1185">Reference proteome</keyword>
<dbReference type="PROSITE" id="PS00237">
    <property type="entry name" value="G_PROTEIN_RECEP_F1_1"/>
    <property type="match status" value="1"/>
</dbReference>
<evidence type="ECO:0000256" key="1">
    <source>
        <dbReference type="ARBA" id="ARBA00004141"/>
    </source>
</evidence>
<dbReference type="PANTHER" id="PTHR24240">
    <property type="entry name" value="OPSIN"/>
    <property type="match status" value="1"/>
</dbReference>
<feature type="transmembrane region" description="Helical" evidence="16">
    <location>
        <begin position="38"/>
        <end position="62"/>
    </location>
</feature>
<keyword evidence="4 14" id="KW-0812">Transmembrane</keyword>
<reference evidence="19" key="3">
    <citation type="journal article" date="2014" name="Nature">
        <title>Elephant shark genome provides unique insights into gnathostome evolution.</title>
        <authorList>
            <consortium name="International Elephant Shark Genome Sequencing Consortium"/>
            <person name="Venkatesh B."/>
            <person name="Lee A.P."/>
            <person name="Ravi V."/>
            <person name="Maurya A.K."/>
            <person name="Lian M.M."/>
            <person name="Swann J.B."/>
            <person name="Ohta Y."/>
            <person name="Flajnik M.F."/>
            <person name="Sutoh Y."/>
            <person name="Kasahara M."/>
            <person name="Hoon S."/>
            <person name="Gangu V."/>
            <person name="Roy S.W."/>
            <person name="Irimia M."/>
            <person name="Korzh V."/>
            <person name="Kondrychyn I."/>
            <person name="Lim Z.W."/>
            <person name="Tay B.H."/>
            <person name="Tohari S."/>
            <person name="Kong K.W."/>
            <person name="Ho S."/>
            <person name="Lorente-Galdos B."/>
            <person name="Quilez J."/>
            <person name="Marques-Bonet T."/>
            <person name="Raney B.J."/>
            <person name="Ingham P.W."/>
            <person name="Tay A."/>
            <person name="Hillier L.W."/>
            <person name="Minx P."/>
            <person name="Boehm T."/>
            <person name="Wilson R.K."/>
            <person name="Brenner S."/>
            <person name="Warren W.C."/>
        </authorList>
    </citation>
    <scope>NUCLEOTIDE SEQUENCE [LARGE SCALE GENOMIC DNA]</scope>
</reference>
<dbReference type="GeneTree" id="ENSGT01150000286935"/>
<dbReference type="AlphaFoldDB" id="A0A4W3JKI9"/>
<reference evidence="19" key="2">
    <citation type="journal article" date="2007" name="PLoS Biol.">
        <title>Survey sequencing and comparative analysis of the elephant shark (Callorhinchus milii) genome.</title>
        <authorList>
            <person name="Venkatesh B."/>
            <person name="Kirkness E.F."/>
            <person name="Loh Y.H."/>
            <person name="Halpern A.L."/>
            <person name="Lee A.P."/>
            <person name="Johnson J."/>
            <person name="Dandona N."/>
            <person name="Viswanathan L.D."/>
            <person name="Tay A."/>
            <person name="Venter J.C."/>
            <person name="Strausberg R.L."/>
            <person name="Brenner S."/>
        </authorList>
    </citation>
    <scope>NUCLEOTIDE SEQUENCE [LARGE SCALE GENOMIC DNA]</scope>
</reference>
<dbReference type="PRINTS" id="PR00237">
    <property type="entry name" value="GPCRRHODOPSN"/>
</dbReference>
<feature type="region of interest" description="Disordered" evidence="15">
    <location>
        <begin position="1"/>
        <end position="21"/>
    </location>
</feature>
<keyword evidence="6 16" id="KW-1133">Transmembrane helix</keyword>
<feature type="transmembrane region" description="Helical" evidence="16">
    <location>
        <begin position="154"/>
        <end position="173"/>
    </location>
</feature>
<dbReference type="GO" id="GO:0016020">
    <property type="term" value="C:membrane"/>
    <property type="evidence" value="ECO:0007669"/>
    <property type="project" value="UniProtKB-SubCell"/>
</dbReference>
<evidence type="ECO:0000256" key="2">
    <source>
        <dbReference type="ARBA" id="ARBA00022543"/>
    </source>
</evidence>
<evidence type="ECO:0000256" key="10">
    <source>
        <dbReference type="ARBA" id="ARBA00023157"/>
    </source>
</evidence>
<keyword evidence="9 16" id="KW-0472">Membrane</keyword>
<feature type="domain" description="G-protein coupled receptors family 1 profile" evidence="17">
    <location>
        <begin position="54"/>
        <end position="301"/>
    </location>
</feature>
<dbReference type="InterPro" id="IPR050125">
    <property type="entry name" value="GPCR_opsins"/>
</dbReference>
<sequence length="393" mass="43408">RTRANFSSPTGRRGPCVEDGAEHHHSAGELHLSPTGHLLVTVCLGFIGVMGIANNLLVLMLFCRCKVLRSPINLLLMNISLSDLLVCVLGTPFSFAASLQGHWLIGQMGCVWYGFVNTLFGIVSLMSLTILSYDRYITITGTTEADITNYNKTIVGIALSWIYSLMWTLPPLFGWSNYGPEGPGTTCSVNWQSKEVSSKSYIICLFIFCLLMPFLVIVYCYGKLVLAVRKVSANNSMGRTRENKLLIMVTFMIICFLLCWLPYGIVALLATFGSPGLITPTASIIPSVLAKTSTVYNPIIYIFMNKQFSRCFRALLSCQNSPVAFSTRNSSKTLRDGHNTQKTHKNFTCIEASVAQQTTAQQNRSSSDQEDTGKVLFCEESKPPVLLVAYYNG</sequence>
<evidence type="ECO:0000313" key="18">
    <source>
        <dbReference type="Ensembl" id="ENSCMIP00000038578.1"/>
    </source>
</evidence>
<feature type="transmembrane region" description="Helical" evidence="16">
    <location>
        <begin position="74"/>
        <end position="99"/>
    </location>
</feature>
<evidence type="ECO:0000256" key="3">
    <source>
        <dbReference type="ARBA" id="ARBA00022606"/>
    </source>
</evidence>
<evidence type="ECO:0000256" key="7">
    <source>
        <dbReference type="ARBA" id="ARBA00022991"/>
    </source>
</evidence>
<comment type="subcellular location">
    <subcellularLocation>
        <location evidence="1">Membrane</location>
        <topology evidence="1">Multi-pass membrane protein</topology>
    </subcellularLocation>
</comment>
<name>A0A4W3JKI9_CALMI</name>
<reference evidence="18" key="4">
    <citation type="submission" date="2025-08" db="UniProtKB">
        <authorList>
            <consortium name="Ensembl"/>
        </authorList>
    </citation>
    <scope>IDENTIFICATION</scope>
</reference>
<evidence type="ECO:0000259" key="17">
    <source>
        <dbReference type="PROSITE" id="PS50262"/>
    </source>
</evidence>
<dbReference type="GO" id="GO:0007601">
    <property type="term" value="P:visual perception"/>
    <property type="evidence" value="ECO:0007669"/>
    <property type="project" value="InterPro"/>
</dbReference>
<feature type="compositionally biased region" description="Polar residues" evidence="15">
    <location>
        <begin position="1"/>
        <end position="10"/>
    </location>
</feature>
<evidence type="ECO:0000256" key="5">
    <source>
        <dbReference type="ARBA" id="ARBA00022925"/>
    </source>
</evidence>
<keyword evidence="13 14" id="KW-0807">Transducer</keyword>
<feature type="transmembrane region" description="Helical" evidence="16">
    <location>
        <begin position="200"/>
        <end position="224"/>
    </location>
</feature>
<keyword evidence="2" id="KW-0600">Photoreceptor protein</keyword>
<keyword evidence="5" id="KW-0681">Retinal protein</keyword>
<reference evidence="19" key="1">
    <citation type="journal article" date="2006" name="Science">
        <title>Ancient noncoding elements conserved in the human genome.</title>
        <authorList>
            <person name="Venkatesh B."/>
            <person name="Kirkness E.F."/>
            <person name="Loh Y.H."/>
            <person name="Halpern A.L."/>
            <person name="Lee A.P."/>
            <person name="Johnson J."/>
            <person name="Dandona N."/>
            <person name="Viswanathan L.D."/>
            <person name="Tay A."/>
            <person name="Venter J.C."/>
            <person name="Strausberg R.L."/>
            <person name="Brenner S."/>
        </authorList>
    </citation>
    <scope>NUCLEOTIDE SEQUENCE [LARGE SCALE GENOMIC DNA]</scope>
</reference>
<dbReference type="InterPro" id="IPR027430">
    <property type="entry name" value="Retinal_BS"/>
</dbReference>
<evidence type="ECO:0000313" key="19">
    <source>
        <dbReference type="Proteomes" id="UP000314986"/>
    </source>
</evidence>
<dbReference type="Proteomes" id="UP000314986">
    <property type="component" value="Unassembled WGS sequence"/>
</dbReference>
<keyword evidence="10" id="KW-1015">Disulfide bond</keyword>
<dbReference type="SUPFAM" id="SSF81321">
    <property type="entry name" value="Family A G protein-coupled receptor-like"/>
    <property type="match status" value="1"/>
</dbReference>
<dbReference type="GO" id="GO:0004930">
    <property type="term" value="F:G protein-coupled receptor activity"/>
    <property type="evidence" value="ECO:0007669"/>
    <property type="project" value="UniProtKB-KW"/>
</dbReference>
<reference evidence="18" key="5">
    <citation type="submission" date="2025-09" db="UniProtKB">
        <authorList>
            <consortium name="Ensembl"/>
        </authorList>
    </citation>
    <scope>IDENTIFICATION</scope>
</reference>
<dbReference type="GO" id="GO:0007602">
    <property type="term" value="P:phototransduction"/>
    <property type="evidence" value="ECO:0007669"/>
    <property type="project" value="UniProtKB-KW"/>
</dbReference>
<dbReference type="SMART" id="SM01381">
    <property type="entry name" value="7TM_GPCR_Srsx"/>
    <property type="match status" value="1"/>
</dbReference>
<dbReference type="InParanoid" id="A0A4W3JKI9"/>
<keyword evidence="11 14" id="KW-0675">Receptor</keyword>
<feature type="transmembrane region" description="Helical" evidence="16">
    <location>
        <begin position="245"/>
        <end position="272"/>
    </location>
</feature>
<evidence type="ECO:0000256" key="11">
    <source>
        <dbReference type="ARBA" id="ARBA00023170"/>
    </source>
</evidence>
<dbReference type="STRING" id="7868.ENSCMIP00000038578"/>
<evidence type="ECO:0000256" key="9">
    <source>
        <dbReference type="ARBA" id="ARBA00023136"/>
    </source>
</evidence>
<evidence type="ECO:0000256" key="8">
    <source>
        <dbReference type="ARBA" id="ARBA00023040"/>
    </source>
</evidence>
<comment type="similarity">
    <text evidence="14">Belongs to the G-protein coupled receptor 1 family.</text>
</comment>
<protein>
    <submittedName>
        <fullName evidence="18">Teleost multiple tissue opsin b</fullName>
    </submittedName>
</protein>
<proteinExistence type="inferred from homology"/>
<dbReference type="FunFam" id="1.20.1070.10:FF:000197">
    <property type="entry name" value="Teleost multiple tissue opsin 2b"/>
    <property type="match status" value="1"/>
</dbReference>
<dbReference type="InterPro" id="IPR002962">
    <property type="entry name" value="Peropsin"/>
</dbReference>